<evidence type="ECO:0000256" key="6">
    <source>
        <dbReference type="SAM" id="Phobius"/>
    </source>
</evidence>
<gene>
    <name evidence="7" type="ORF">MARPO_0183s0020</name>
</gene>
<evidence type="ECO:0000256" key="5">
    <source>
        <dbReference type="ARBA" id="ARBA00023136"/>
    </source>
</evidence>
<dbReference type="OMA" id="RTMQWIS"/>
<dbReference type="EMBL" id="KZ772852">
    <property type="protein sequence ID" value="PTQ27815.1"/>
    <property type="molecule type" value="Genomic_DNA"/>
</dbReference>
<dbReference type="PANTHER" id="PTHR33596:SF17">
    <property type="entry name" value="COLD-REGULATED 413 INNER MEMBRANE PROTEIN 1, CHLOROPLASTIC-RELATED"/>
    <property type="match status" value="1"/>
</dbReference>
<name>A0A2R6W1U9_MARPO</name>
<dbReference type="PANTHER" id="PTHR33596">
    <property type="entry name" value="COLD-REGULATED 413 PLASMA MEMBRANE PROTEIN 2"/>
    <property type="match status" value="1"/>
</dbReference>
<feature type="transmembrane region" description="Helical" evidence="6">
    <location>
        <begin position="230"/>
        <end position="252"/>
    </location>
</feature>
<evidence type="ECO:0000256" key="2">
    <source>
        <dbReference type="ARBA" id="ARBA00005852"/>
    </source>
</evidence>
<keyword evidence="5 6" id="KW-0472">Membrane</keyword>
<dbReference type="OrthoDB" id="1928310at2759"/>
<dbReference type="InterPro" id="IPR008892">
    <property type="entry name" value="COR413"/>
</dbReference>
<evidence type="ECO:0000256" key="1">
    <source>
        <dbReference type="ARBA" id="ARBA00004141"/>
    </source>
</evidence>
<dbReference type="Pfam" id="PF05562">
    <property type="entry name" value="WCOR413"/>
    <property type="match status" value="1"/>
</dbReference>
<accession>A0A2R6W1U9</accession>
<dbReference type="Gramene" id="Mp3g24880.1">
    <property type="protein sequence ID" value="Mp3g24880.1.cds"/>
    <property type="gene ID" value="Mp3g24880"/>
</dbReference>
<sequence>MTISACASASCIGLPVLGLTARPCSGRKSVTVVSKFRLPRSSAVAAHSSRVLYKNGSTQCVGKSLGFVGSSITETRVRDSKLEMFGSGSCGGGAMGSVCALPASVETLRWIFVAAATSLLFLKNAAIPKHFLVPLLVLELPREALSWMRGEYGLWTAFVAILVKLFYQIPGEVHLPLYVLILVITAPIQLTQYRGSTPASLASIALAVYLAVEHYRSTGGVNEAFKSNKLLPTLAILALVVIPILFFAQGVYY</sequence>
<evidence type="ECO:0000256" key="4">
    <source>
        <dbReference type="ARBA" id="ARBA00022989"/>
    </source>
</evidence>
<reference evidence="8" key="1">
    <citation type="journal article" date="2017" name="Cell">
        <title>Insights into land plant evolution garnered from the Marchantia polymorpha genome.</title>
        <authorList>
            <person name="Bowman J.L."/>
            <person name="Kohchi T."/>
            <person name="Yamato K.T."/>
            <person name="Jenkins J."/>
            <person name="Shu S."/>
            <person name="Ishizaki K."/>
            <person name="Yamaoka S."/>
            <person name="Nishihama R."/>
            <person name="Nakamura Y."/>
            <person name="Berger F."/>
            <person name="Adam C."/>
            <person name="Aki S.S."/>
            <person name="Althoff F."/>
            <person name="Araki T."/>
            <person name="Arteaga-Vazquez M.A."/>
            <person name="Balasubrmanian S."/>
            <person name="Barry K."/>
            <person name="Bauer D."/>
            <person name="Boehm C.R."/>
            <person name="Briginshaw L."/>
            <person name="Caballero-Perez J."/>
            <person name="Catarino B."/>
            <person name="Chen F."/>
            <person name="Chiyoda S."/>
            <person name="Chovatia M."/>
            <person name="Davies K.M."/>
            <person name="Delmans M."/>
            <person name="Demura T."/>
            <person name="Dierschke T."/>
            <person name="Dolan L."/>
            <person name="Dorantes-Acosta A.E."/>
            <person name="Eklund D.M."/>
            <person name="Florent S.N."/>
            <person name="Flores-Sandoval E."/>
            <person name="Fujiyama A."/>
            <person name="Fukuzawa H."/>
            <person name="Galik B."/>
            <person name="Grimanelli D."/>
            <person name="Grimwood J."/>
            <person name="Grossniklaus U."/>
            <person name="Hamada T."/>
            <person name="Haseloff J."/>
            <person name="Hetherington A.J."/>
            <person name="Higo A."/>
            <person name="Hirakawa Y."/>
            <person name="Hundley H.N."/>
            <person name="Ikeda Y."/>
            <person name="Inoue K."/>
            <person name="Inoue S.I."/>
            <person name="Ishida S."/>
            <person name="Jia Q."/>
            <person name="Kakita M."/>
            <person name="Kanazawa T."/>
            <person name="Kawai Y."/>
            <person name="Kawashima T."/>
            <person name="Kennedy M."/>
            <person name="Kinose K."/>
            <person name="Kinoshita T."/>
            <person name="Kohara Y."/>
            <person name="Koide E."/>
            <person name="Komatsu K."/>
            <person name="Kopischke S."/>
            <person name="Kubo M."/>
            <person name="Kyozuka J."/>
            <person name="Lagercrantz U."/>
            <person name="Lin S.S."/>
            <person name="Lindquist E."/>
            <person name="Lipzen A.M."/>
            <person name="Lu C.W."/>
            <person name="De Luna E."/>
            <person name="Martienssen R.A."/>
            <person name="Minamino N."/>
            <person name="Mizutani M."/>
            <person name="Mizutani M."/>
            <person name="Mochizuki N."/>
            <person name="Monte I."/>
            <person name="Mosher R."/>
            <person name="Nagasaki H."/>
            <person name="Nakagami H."/>
            <person name="Naramoto S."/>
            <person name="Nishitani K."/>
            <person name="Ohtani M."/>
            <person name="Okamoto T."/>
            <person name="Okumura M."/>
            <person name="Phillips J."/>
            <person name="Pollak B."/>
            <person name="Reinders A."/>
            <person name="Rovekamp M."/>
            <person name="Sano R."/>
            <person name="Sawa S."/>
            <person name="Schmid M.W."/>
            <person name="Shirakawa M."/>
            <person name="Solano R."/>
            <person name="Spunde A."/>
            <person name="Suetsugu N."/>
            <person name="Sugano S."/>
            <person name="Sugiyama A."/>
            <person name="Sun R."/>
            <person name="Suzuki Y."/>
            <person name="Takenaka M."/>
            <person name="Takezawa D."/>
            <person name="Tomogane H."/>
            <person name="Tsuzuki M."/>
            <person name="Ueda T."/>
            <person name="Umeda M."/>
            <person name="Ward J.M."/>
            <person name="Watanabe Y."/>
            <person name="Yazaki K."/>
            <person name="Yokoyama R."/>
            <person name="Yoshitake Y."/>
            <person name="Yotsui I."/>
            <person name="Zachgo S."/>
            <person name="Schmutz J."/>
        </authorList>
    </citation>
    <scope>NUCLEOTIDE SEQUENCE [LARGE SCALE GENOMIC DNA]</scope>
    <source>
        <strain evidence="8">Tak-1</strain>
    </source>
</reference>
<comment type="similarity">
    <text evidence="2">Belongs to the Cold-regulated 413 protein family.</text>
</comment>
<keyword evidence="3 6" id="KW-0812">Transmembrane</keyword>
<dbReference type="Proteomes" id="UP000244005">
    <property type="component" value="Unassembled WGS sequence"/>
</dbReference>
<keyword evidence="8" id="KW-1185">Reference proteome</keyword>
<keyword evidence="4 6" id="KW-1133">Transmembrane helix</keyword>
<dbReference type="AlphaFoldDB" id="A0A2R6W1U9"/>
<proteinExistence type="inferred from homology"/>
<dbReference type="GO" id="GO:0016020">
    <property type="term" value="C:membrane"/>
    <property type="evidence" value="ECO:0007669"/>
    <property type="project" value="UniProtKB-SubCell"/>
</dbReference>
<organism evidence="7 8">
    <name type="scientific">Marchantia polymorpha</name>
    <name type="common">Common liverwort</name>
    <name type="synonym">Marchantia aquatica</name>
    <dbReference type="NCBI Taxonomy" id="3197"/>
    <lineage>
        <taxon>Eukaryota</taxon>
        <taxon>Viridiplantae</taxon>
        <taxon>Streptophyta</taxon>
        <taxon>Embryophyta</taxon>
        <taxon>Marchantiophyta</taxon>
        <taxon>Marchantiopsida</taxon>
        <taxon>Marchantiidae</taxon>
        <taxon>Marchantiales</taxon>
        <taxon>Marchantiaceae</taxon>
        <taxon>Marchantia</taxon>
    </lineage>
</organism>
<evidence type="ECO:0000256" key="3">
    <source>
        <dbReference type="ARBA" id="ARBA00022692"/>
    </source>
</evidence>
<comment type="subcellular location">
    <subcellularLocation>
        <location evidence="1">Membrane</location>
        <topology evidence="1">Multi-pass membrane protein</topology>
    </subcellularLocation>
</comment>
<protein>
    <submittedName>
        <fullName evidence="7">Uncharacterized protein</fullName>
    </submittedName>
</protein>
<evidence type="ECO:0000313" key="8">
    <source>
        <dbReference type="Proteomes" id="UP000244005"/>
    </source>
</evidence>
<evidence type="ECO:0000313" key="7">
    <source>
        <dbReference type="EMBL" id="PTQ27815.1"/>
    </source>
</evidence>